<evidence type="ECO:0000313" key="3">
    <source>
        <dbReference type="EMBL" id="CAK0868686.1"/>
    </source>
</evidence>
<evidence type="ECO:0000313" key="4">
    <source>
        <dbReference type="Proteomes" id="UP001189429"/>
    </source>
</evidence>
<keyword evidence="4" id="KW-1185">Reference proteome</keyword>
<organism evidence="3 4">
    <name type="scientific">Prorocentrum cordatum</name>
    <dbReference type="NCBI Taxonomy" id="2364126"/>
    <lineage>
        <taxon>Eukaryota</taxon>
        <taxon>Sar</taxon>
        <taxon>Alveolata</taxon>
        <taxon>Dinophyceae</taxon>
        <taxon>Prorocentrales</taxon>
        <taxon>Prorocentraceae</taxon>
        <taxon>Prorocentrum</taxon>
    </lineage>
</organism>
<dbReference type="InterPro" id="IPR050780">
    <property type="entry name" value="Mucin_vWF_Thrombospondin_sf"/>
</dbReference>
<evidence type="ECO:0000256" key="2">
    <source>
        <dbReference type="SAM" id="MobiDB-lite"/>
    </source>
</evidence>
<feature type="compositionally biased region" description="Basic and acidic residues" evidence="2">
    <location>
        <begin position="256"/>
        <end position="266"/>
    </location>
</feature>
<name>A0ABN9V720_9DINO</name>
<dbReference type="EMBL" id="CAUYUJ010016771">
    <property type="protein sequence ID" value="CAK0868686.1"/>
    <property type="molecule type" value="Genomic_DNA"/>
</dbReference>
<feature type="region of interest" description="Disordered" evidence="2">
    <location>
        <begin position="207"/>
        <end position="320"/>
    </location>
</feature>
<proteinExistence type="predicted"/>
<feature type="region of interest" description="Disordered" evidence="2">
    <location>
        <begin position="458"/>
        <end position="487"/>
    </location>
</feature>
<sequence>DGCCSLECGRKIRLENIRAAEGEAVEYFSSSLQKWIPGRVLRAGRVPGTLDLDCKESAELARVRLPWPPAGSPPSQRPVPTGDLPPTQPQMRPGSSCGLQDASQGPLALAPGECCFYRSSLNGWIPAQVVRFRSEDGTYDLSVRQQASVDSICCIRAGDCIEYQSTSSNQWIVARVLRRGSNPETFDLDCKLGVHFGRLRPAATGQLCRPAEPAPEPPSCATGTLGASQKSAGTLQPPAPLAPWREPPAFCLAPPRDGKIPSHGEHLPFASQPRLQQVPPMGSARLVPGLSEDSGAARLPTTDPKLQQLPPTDPQLQGCGAGHAASVFSAIRLVAEASSPQFGRDAGAIDTEPFLAGQRLPGESPPPSCATVDRQTEAALRADLQRAAQSTDPQSLQSAIHRATSVGIVGPEVAQAMGTLRAMGARLQPRRLSSPRDASWEGASRLYSYTMRAETGRNVRGAATGTSGDDVQRGGQRPRAKHDGLKGASLQSAPLPLNRTFTPVASYLYTVCLFCQVVPLVGYGECGSCSSTALLGRKFAGVPDGLAVEPKAPLSGWLRTMLFEGWRARSAMSFMGARGGSFMAAGPHGGWAAGSRGAFASGGAYPGMGYAGGGGGCCGGVGCGNSCGADGCGVGVAPACGDACCGVAGASCGGIAGTTMSYVGMGGDYIATTTYQYVGQGAGTFTVVPIPAAGCSPWWLCCFLPLLLTPLLFFAGTTTTTTTTTTAPPIITTPPPDVVPTPPPKECCIDMCNCARDGTQCDDDCGSEKCTDFDDCDEKGICITGTPECENPTPAPPPQGPQRHCRIFGDPHVVTFDGQSASFYSQGEYWTVKSTTVWMQSRYMPTPVTNGLSVMKEIAIGGPFLKGKDGTKNVLRISSLRATFNDIPIISGFPDAWENQDPMIKVVTDGSGQVMQSSRHGKDMRVVHVDLPLNVHLEINRWNEPGEGDYINTMITMSMQPNQDGHCGNFNGVLEDDTRPAIRARIGTTGVPQGELLFHTKTPVTPANRPDLNNCPTDKTERAEELCTGKSKTGIPNKDCMIDVCFGGEHFADMTDYD</sequence>
<feature type="compositionally biased region" description="Low complexity" evidence="2">
    <location>
        <begin position="304"/>
        <end position="317"/>
    </location>
</feature>
<feature type="compositionally biased region" description="Pro residues" evidence="2">
    <location>
        <begin position="66"/>
        <end position="77"/>
    </location>
</feature>
<feature type="compositionally biased region" description="Polar residues" evidence="2">
    <location>
        <begin position="221"/>
        <end position="234"/>
    </location>
</feature>
<dbReference type="Proteomes" id="UP001189429">
    <property type="component" value="Unassembled WGS sequence"/>
</dbReference>
<accession>A0ABN9V720</accession>
<keyword evidence="1" id="KW-1015">Disulfide bond</keyword>
<protein>
    <submittedName>
        <fullName evidence="3">Uncharacterized protein</fullName>
    </submittedName>
</protein>
<reference evidence="3" key="1">
    <citation type="submission" date="2023-10" db="EMBL/GenBank/DDBJ databases">
        <authorList>
            <person name="Chen Y."/>
            <person name="Shah S."/>
            <person name="Dougan E. K."/>
            <person name="Thang M."/>
            <person name="Chan C."/>
        </authorList>
    </citation>
    <scope>NUCLEOTIDE SEQUENCE [LARGE SCALE GENOMIC DNA]</scope>
</reference>
<comment type="caution">
    <text evidence="3">The sequence shown here is derived from an EMBL/GenBank/DDBJ whole genome shotgun (WGS) entry which is preliminary data.</text>
</comment>
<evidence type="ECO:0000256" key="1">
    <source>
        <dbReference type="ARBA" id="ARBA00023157"/>
    </source>
</evidence>
<dbReference type="PANTHER" id="PTHR11339">
    <property type="entry name" value="EXTRACELLULAR MATRIX GLYCOPROTEIN RELATED"/>
    <property type="match status" value="1"/>
</dbReference>
<feature type="non-terminal residue" evidence="3">
    <location>
        <position position="1"/>
    </location>
</feature>
<gene>
    <name evidence="3" type="ORF">PCOR1329_LOCUS55268</name>
</gene>
<feature type="region of interest" description="Disordered" evidence="2">
    <location>
        <begin position="65"/>
        <end position="100"/>
    </location>
</feature>